<dbReference type="RefSeq" id="WP_083169458.1">
    <property type="nucleotide sequence ID" value="NZ_MVHF01000051.1"/>
</dbReference>
<keyword evidence="2" id="KW-1185">Reference proteome</keyword>
<organism evidence="1 2">
    <name type="scientific">Mycobacterium aquaticum</name>
    <dbReference type="NCBI Taxonomy" id="1927124"/>
    <lineage>
        <taxon>Bacteria</taxon>
        <taxon>Bacillati</taxon>
        <taxon>Actinomycetota</taxon>
        <taxon>Actinomycetes</taxon>
        <taxon>Mycobacteriales</taxon>
        <taxon>Mycobacteriaceae</taxon>
        <taxon>Mycobacterium</taxon>
    </lineage>
</organism>
<reference evidence="1 2" key="1">
    <citation type="submission" date="2017-02" db="EMBL/GenBank/DDBJ databases">
        <title>The new phylogeny of genus Mycobacterium.</title>
        <authorList>
            <person name="Tortoli E."/>
            <person name="Trovato A."/>
            <person name="Cirillo D.M."/>
        </authorList>
    </citation>
    <scope>NUCLEOTIDE SEQUENCE [LARGE SCALE GENOMIC DNA]</scope>
    <source>
        <strain evidence="1 2">RW6</strain>
    </source>
</reference>
<evidence type="ECO:0000313" key="1">
    <source>
        <dbReference type="EMBL" id="ORA26023.1"/>
    </source>
</evidence>
<dbReference type="AlphaFoldDB" id="A0A1X0A7L2"/>
<protein>
    <recommendedName>
        <fullName evidence="3">DUF2255 domain-containing protein</fullName>
    </recommendedName>
</protein>
<comment type="caution">
    <text evidence="1">The sequence shown here is derived from an EMBL/GenBank/DDBJ whole genome shotgun (WGS) entry which is preliminary data.</text>
</comment>
<sequence>MSDPTPTASAQAWPPGVLDRFRSAGEIEISTRRIDGSLRGYVLIWAVVVDGELYVRSYHGGEGAWYRHAVAHPAGSIWTGGQQMDVTFAPAGQDVGPAVDGAYRAKYARYGDSYLRPMLADKAVAATLRVDPQH</sequence>
<name>A0A1X0A7L2_9MYCO</name>
<evidence type="ECO:0000313" key="2">
    <source>
        <dbReference type="Proteomes" id="UP000192448"/>
    </source>
</evidence>
<evidence type="ECO:0008006" key="3">
    <source>
        <dbReference type="Google" id="ProtNLM"/>
    </source>
</evidence>
<gene>
    <name evidence="1" type="ORF">BST13_32395</name>
</gene>
<dbReference type="InterPro" id="IPR016888">
    <property type="entry name" value="UCP028498"/>
</dbReference>
<proteinExistence type="predicted"/>
<dbReference type="Pfam" id="PF10012">
    <property type="entry name" value="DUF2255"/>
    <property type="match status" value="1"/>
</dbReference>
<accession>A0A1X0A7L2</accession>
<dbReference type="OrthoDB" id="162563at2"/>
<dbReference type="STRING" id="1927124.BST13_32395"/>
<dbReference type="Proteomes" id="UP000192448">
    <property type="component" value="Unassembled WGS sequence"/>
</dbReference>
<dbReference type="EMBL" id="MVHF01000051">
    <property type="protein sequence ID" value="ORA26023.1"/>
    <property type="molecule type" value="Genomic_DNA"/>
</dbReference>